<name>A0A0C9W466_SPHS4</name>
<evidence type="ECO:0000256" key="1">
    <source>
        <dbReference type="SAM" id="Phobius"/>
    </source>
</evidence>
<proteinExistence type="predicted"/>
<protein>
    <recommendedName>
        <fullName evidence="4">Fungal-type protein kinase domain-containing protein</fullName>
    </recommendedName>
</protein>
<dbReference type="EMBL" id="KN837109">
    <property type="protein sequence ID" value="KIJ46106.1"/>
    <property type="molecule type" value="Genomic_DNA"/>
</dbReference>
<keyword evidence="1" id="KW-1133">Transmembrane helix</keyword>
<evidence type="ECO:0008006" key="4">
    <source>
        <dbReference type="Google" id="ProtNLM"/>
    </source>
</evidence>
<evidence type="ECO:0000313" key="3">
    <source>
        <dbReference type="Proteomes" id="UP000054279"/>
    </source>
</evidence>
<reference evidence="2 3" key="1">
    <citation type="submission" date="2014-06" db="EMBL/GenBank/DDBJ databases">
        <title>Evolutionary Origins and Diversification of the Mycorrhizal Mutualists.</title>
        <authorList>
            <consortium name="DOE Joint Genome Institute"/>
            <consortium name="Mycorrhizal Genomics Consortium"/>
            <person name="Kohler A."/>
            <person name="Kuo A."/>
            <person name="Nagy L.G."/>
            <person name="Floudas D."/>
            <person name="Copeland A."/>
            <person name="Barry K.W."/>
            <person name="Cichocki N."/>
            <person name="Veneault-Fourrey C."/>
            <person name="LaButti K."/>
            <person name="Lindquist E.A."/>
            <person name="Lipzen A."/>
            <person name="Lundell T."/>
            <person name="Morin E."/>
            <person name="Murat C."/>
            <person name="Riley R."/>
            <person name="Ohm R."/>
            <person name="Sun H."/>
            <person name="Tunlid A."/>
            <person name="Henrissat B."/>
            <person name="Grigoriev I.V."/>
            <person name="Hibbett D.S."/>
            <person name="Martin F."/>
        </authorList>
    </citation>
    <scope>NUCLEOTIDE SEQUENCE [LARGE SCALE GENOMIC DNA]</scope>
    <source>
        <strain evidence="2 3">SS14</strain>
    </source>
</reference>
<dbReference type="AlphaFoldDB" id="A0A0C9W466"/>
<gene>
    <name evidence="2" type="ORF">M422DRAFT_250542</name>
</gene>
<dbReference type="HOGENOM" id="CLU_1653246_0_0_1"/>
<keyword evidence="1" id="KW-0472">Membrane</keyword>
<feature type="transmembrane region" description="Helical" evidence="1">
    <location>
        <begin position="59"/>
        <end position="81"/>
    </location>
</feature>
<keyword evidence="3" id="KW-1185">Reference proteome</keyword>
<evidence type="ECO:0000313" key="2">
    <source>
        <dbReference type="EMBL" id="KIJ46106.1"/>
    </source>
</evidence>
<keyword evidence="1" id="KW-0812">Transmembrane</keyword>
<organism evidence="2 3">
    <name type="scientific">Sphaerobolus stellatus (strain SS14)</name>
    <dbReference type="NCBI Taxonomy" id="990650"/>
    <lineage>
        <taxon>Eukaryota</taxon>
        <taxon>Fungi</taxon>
        <taxon>Dikarya</taxon>
        <taxon>Basidiomycota</taxon>
        <taxon>Agaricomycotina</taxon>
        <taxon>Agaricomycetes</taxon>
        <taxon>Phallomycetidae</taxon>
        <taxon>Geastrales</taxon>
        <taxon>Sphaerobolaceae</taxon>
        <taxon>Sphaerobolus</taxon>
    </lineage>
</organism>
<accession>A0A0C9W466</accession>
<sequence length="160" mass="18218">MSRNVLREGTHTYLDDLVSFYYVFMYITASFKAPKVRASRQWYMLPKWEESMSLQAKDGYFFLSIDFLISAFMGVAILDLIEDLHSFFQQKDITPPDPLSSSTRTKDYNFILGAFVTALSELDSLLSDNDDSLTNTGSDVIRAGPRLGIPVCPRRKSAKY</sequence>
<dbReference type="Proteomes" id="UP000054279">
    <property type="component" value="Unassembled WGS sequence"/>
</dbReference>